<dbReference type="Gene3D" id="1.20.1050.10">
    <property type="match status" value="1"/>
</dbReference>
<dbReference type="GO" id="GO:0016034">
    <property type="term" value="F:maleylacetoacetate isomerase activity"/>
    <property type="evidence" value="ECO:0007669"/>
    <property type="project" value="TreeGrafter"/>
</dbReference>
<comment type="caution">
    <text evidence="2">The sequence shown here is derived from an EMBL/GenBank/DDBJ whole genome shotgun (WGS) entry which is preliminary data.</text>
</comment>
<dbReference type="CDD" id="cd03043">
    <property type="entry name" value="GST_N_1"/>
    <property type="match status" value="1"/>
</dbReference>
<dbReference type="PROSITE" id="PS50404">
    <property type="entry name" value="GST_NTER"/>
    <property type="match status" value="1"/>
</dbReference>
<feature type="domain" description="GST N-terminal" evidence="1">
    <location>
        <begin position="5"/>
        <end position="85"/>
    </location>
</feature>
<evidence type="ECO:0000313" key="3">
    <source>
        <dbReference type="Proteomes" id="UP000295565"/>
    </source>
</evidence>
<dbReference type="RefSeq" id="WP_131912097.1">
    <property type="nucleotide sequence ID" value="NZ_OU594967.1"/>
</dbReference>
<gene>
    <name evidence="2" type="ORF">EV690_1287</name>
</gene>
<dbReference type="GO" id="GO:0004364">
    <property type="term" value="F:glutathione transferase activity"/>
    <property type="evidence" value="ECO:0007669"/>
    <property type="project" value="TreeGrafter"/>
</dbReference>
<dbReference type="GO" id="GO:0006559">
    <property type="term" value="P:L-phenylalanine catabolic process"/>
    <property type="evidence" value="ECO:0007669"/>
    <property type="project" value="TreeGrafter"/>
</dbReference>
<evidence type="ECO:0000259" key="1">
    <source>
        <dbReference type="PROSITE" id="PS50404"/>
    </source>
</evidence>
<dbReference type="SUPFAM" id="SSF47616">
    <property type="entry name" value="GST C-terminal domain-like"/>
    <property type="match status" value="1"/>
</dbReference>
<dbReference type="Pfam" id="PF13409">
    <property type="entry name" value="GST_N_2"/>
    <property type="match status" value="1"/>
</dbReference>
<organism evidence="2 3">
    <name type="scientific">Celerinatantimonas diazotrophica</name>
    <dbReference type="NCBI Taxonomy" id="412034"/>
    <lineage>
        <taxon>Bacteria</taxon>
        <taxon>Pseudomonadati</taxon>
        <taxon>Pseudomonadota</taxon>
        <taxon>Gammaproteobacteria</taxon>
        <taxon>Celerinatantimonadaceae</taxon>
        <taxon>Celerinatantimonas</taxon>
    </lineage>
</organism>
<dbReference type="InterPro" id="IPR004045">
    <property type="entry name" value="Glutathione_S-Trfase_N"/>
</dbReference>
<dbReference type="EMBL" id="SMGD01000011">
    <property type="protein sequence ID" value="TCK59119.1"/>
    <property type="molecule type" value="Genomic_DNA"/>
</dbReference>
<dbReference type="GO" id="GO:0006749">
    <property type="term" value="P:glutathione metabolic process"/>
    <property type="evidence" value="ECO:0007669"/>
    <property type="project" value="TreeGrafter"/>
</dbReference>
<dbReference type="Gene3D" id="3.40.30.10">
    <property type="entry name" value="Glutaredoxin"/>
    <property type="match status" value="1"/>
</dbReference>
<proteinExistence type="predicted"/>
<dbReference type="PANTHER" id="PTHR42673">
    <property type="entry name" value="MALEYLACETOACETATE ISOMERASE"/>
    <property type="match status" value="1"/>
</dbReference>
<sequence>MDANLRLVIGNKNYSSWSLRPWLLLKHFAIEFVEQSVNLASADAQLQMQTLSPSGQVPVLWVDDMPVWDSLAICEWLNECCLDGKAWPERARLKALGRSMSAEIHAGFQLTRRLLPMNCRARITLPDMPTALANEIIRIEQLWQEALDISGGPWLLGSFSIADCMYAPIVLRLQTYELEVDEHLVPYCQQLRQHDAIRSWLADAYQEVDVIESVEQLYSER</sequence>
<reference evidence="2 3" key="1">
    <citation type="submission" date="2019-03" db="EMBL/GenBank/DDBJ databases">
        <title>Genomic Encyclopedia of Type Strains, Phase IV (KMG-IV): sequencing the most valuable type-strain genomes for metagenomic binning, comparative biology and taxonomic classification.</title>
        <authorList>
            <person name="Goeker M."/>
        </authorList>
    </citation>
    <scope>NUCLEOTIDE SEQUENCE [LARGE SCALE GENOMIC DNA]</scope>
    <source>
        <strain evidence="2 3">DSM 18577</strain>
    </source>
</reference>
<dbReference type="CDD" id="cd03194">
    <property type="entry name" value="GST_C_3"/>
    <property type="match status" value="1"/>
</dbReference>
<protein>
    <submittedName>
        <fullName evidence="2">Glutathione S-transferase</fullName>
    </submittedName>
</protein>
<dbReference type="InterPro" id="IPR036249">
    <property type="entry name" value="Thioredoxin-like_sf"/>
</dbReference>
<dbReference type="Proteomes" id="UP000295565">
    <property type="component" value="Unassembled WGS sequence"/>
</dbReference>
<dbReference type="InterPro" id="IPR036282">
    <property type="entry name" value="Glutathione-S-Trfase_C_sf"/>
</dbReference>
<name>A0A4R1K7T0_9GAMM</name>
<evidence type="ECO:0000313" key="2">
    <source>
        <dbReference type="EMBL" id="TCK59119.1"/>
    </source>
</evidence>
<dbReference type="SUPFAM" id="SSF52833">
    <property type="entry name" value="Thioredoxin-like"/>
    <property type="match status" value="1"/>
</dbReference>
<dbReference type="AlphaFoldDB" id="A0A4R1K7T0"/>
<keyword evidence="3" id="KW-1185">Reference proteome</keyword>
<dbReference type="OrthoDB" id="9799538at2"/>
<keyword evidence="2" id="KW-0808">Transferase</keyword>
<accession>A0A4R1K7T0</accession>
<dbReference type="PANTHER" id="PTHR42673:SF4">
    <property type="entry name" value="MALEYLACETOACETATE ISOMERASE"/>
    <property type="match status" value="1"/>
</dbReference>